<dbReference type="GO" id="GO:0005524">
    <property type="term" value="F:ATP binding"/>
    <property type="evidence" value="ECO:0007669"/>
    <property type="project" value="UniProtKB-KW"/>
</dbReference>
<dbReference type="InterPro" id="IPR039421">
    <property type="entry name" value="Type_1_exporter"/>
</dbReference>
<proteinExistence type="predicted"/>
<evidence type="ECO:0000313" key="9">
    <source>
        <dbReference type="EMBL" id="MDT0449958.1"/>
    </source>
</evidence>
<comment type="subcellular location">
    <subcellularLocation>
        <location evidence="1">Cell membrane</location>
        <topology evidence="1">Multi-pass membrane protein</topology>
    </subcellularLocation>
</comment>
<dbReference type="Proteomes" id="UP001180531">
    <property type="component" value="Unassembled WGS sequence"/>
</dbReference>
<keyword evidence="3" id="KW-0547">Nucleotide-binding</keyword>
<evidence type="ECO:0000256" key="3">
    <source>
        <dbReference type="ARBA" id="ARBA00022741"/>
    </source>
</evidence>
<organism evidence="9 10">
    <name type="scientific">Streptomyces hesseae</name>
    <dbReference type="NCBI Taxonomy" id="3075519"/>
    <lineage>
        <taxon>Bacteria</taxon>
        <taxon>Bacillati</taxon>
        <taxon>Actinomycetota</taxon>
        <taxon>Actinomycetes</taxon>
        <taxon>Kitasatosporales</taxon>
        <taxon>Streptomycetaceae</taxon>
        <taxon>Streptomyces</taxon>
    </lineage>
</organism>
<dbReference type="InterPro" id="IPR027417">
    <property type="entry name" value="P-loop_NTPase"/>
</dbReference>
<evidence type="ECO:0000256" key="4">
    <source>
        <dbReference type="ARBA" id="ARBA00022840"/>
    </source>
</evidence>
<dbReference type="EMBL" id="JAVRFI010000006">
    <property type="protein sequence ID" value="MDT0449958.1"/>
    <property type="molecule type" value="Genomic_DNA"/>
</dbReference>
<evidence type="ECO:0000256" key="5">
    <source>
        <dbReference type="ARBA" id="ARBA00022989"/>
    </source>
</evidence>
<dbReference type="RefSeq" id="WP_311610546.1">
    <property type="nucleotide sequence ID" value="NZ_JAVRFI010000006.1"/>
</dbReference>
<feature type="transmembrane region" description="Helical" evidence="7">
    <location>
        <begin position="56"/>
        <end position="78"/>
    </location>
</feature>
<dbReference type="PANTHER" id="PTHR24221:SF646">
    <property type="entry name" value="HAEMOLYSIN SECRETION ATP-BINDING PROTEIN"/>
    <property type="match status" value="1"/>
</dbReference>
<evidence type="ECO:0000256" key="6">
    <source>
        <dbReference type="ARBA" id="ARBA00023136"/>
    </source>
</evidence>
<name>A0ABU2SME3_9ACTN</name>
<dbReference type="PROSITE" id="PS50893">
    <property type="entry name" value="ABC_TRANSPORTER_2"/>
    <property type="match status" value="1"/>
</dbReference>
<sequence length="629" mass="66244">MTHPTTAPGSAPVMHLKTGRHFDASTTLSTRQIARRLPSALARAARLGWRTDRPAVIRLVAAQVSAAALTAVALAATTRVLSTLFTTRTDITAGLRHSAVPLALLAVAAAGRYVADSFARAAASRLGPKAVREADLAVIDAATGAELVAYEDPDFMDAYRASSEGAHAAGDLITSAQILTSAAAQLAAAASIVTVLHPVLLPVLALAVLPRAWGAVRAARIEHTSHHHSISDRRLRQSFRDHITDRNTAPEVRAATMAPYLTDQYRVISTRLEIEQLSAARRALLVKGAGDTMAQTAMLLTWGMLVALAASGRIQPAAAGAAAVAMRTCATALSSAVTTGAILFKLSLLLDDWSRFLTVARHWANRRGTAPLPAGGPHTITAEAVSFAYPGTTTPALDGITLEIRRGEVVALVGENGSGKTTLAKILTGLFLPTSGRIAWDGIDLSEADTNAVMGAVSLVPQDYTRWPLAARENITLGQPRPGGDAAVHVAAQAAGADTVIAALPDGLDTSLARSWWGGHDLSGGQWQRIAIARAFHRDAPVLVMDEPTAALDARAEHQVFSRLRGLAGGRAALFITHRLANTRLADRIIVLDHGRVTEAGTFDELIAAAGLFCELYKLQEGMDDCPED</sequence>
<dbReference type="PANTHER" id="PTHR24221">
    <property type="entry name" value="ATP-BINDING CASSETTE SUB-FAMILY B"/>
    <property type="match status" value="1"/>
</dbReference>
<evidence type="ECO:0000256" key="2">
    <source>
        <dbReference type="ARBA" id="ARBA00022692"/>
    </source>
</evidence>
<dbReference type="Pfam" id="PF00005">
    <property type="entry name" value="ABC_tran"/>
    <property type="match status" value="1"/>
</dbReference>
<keyword evidence="6 7" id="KW-0472">Membrane</keyword>
<dbReference type="SUPFAM" id="SSF52540">
    <property type="entry name" value="P-loop containing nucleoside triphosphate hydrolases"/>
    <property type="match status" value="1"/>
</dbReference>
<reference evidence="9" key="1">
    <citation type="submission" date="2024-05" db="EMBL/GenBank/DDBJ databases">
        <title>30 novel species of actinomycetes from the DSMZ collection.</title>
        <authorList>
            <person name="Nouioui I."/>
        </authorList>
    </citation>
    <scope>NUCLEOTIDE SEQUENCE</scope>
    <source>
        <strain evidence="9">DSM 40473</strain>
    </source>
</reference>
<dbReference type="SUPFAM" id="SSF90123">
    <property type="entry name" value="ABC transporter transmembrane region"/>
    <property type="match status" value="1"/>
</dbReference>
<feature type="transmembrane region" description="Helical" evidence="7">
    <location>
        <begin position="98"/>
        <end position="115"/>
    </location>
</feature>
<evidence type="ECO:0000313" key="10">
    <source>
        <dbReference type="Proteomes" id="UP001180531"/>
    </source>
</evidence>
<dbReference type="SMART" id="SM00382">
    <property type="entry name" value="AAA"/>
    <property type="match status" value="1"/>
</dbReference>
<dbReference type="PROSITE" id="PS00211">
    <property type="entry name" value="ABC_TRANSPORTER_1"/>
    <property type="match status" value="1"/>
</dbReference>
<keyword evidence="2 7" id="KW-0812">Transmembrane</keyword>
<dbReference type="CDD" id="cd03228">
    <property type="entry name" value="ABCC_MRP_Like"/>
    <property type="match status" value="1"/>
</dbReference>
<dbReference type="Gene3D" id="1.20.1560.10">
    <property type="entry name" value="ABC transporter type 1, transmembrane domain"/>
    <property type="match status" value="1"/>
</dbReference>
<dbReference type="InterPro" id="IPR036640">
    <property type="entry name" value="ABC1_TM_sf"/>
</dbReference>
<keyword evidence="10" id="KW-1185">Reference proteome</keyword>
<accession>A0ABU2SME3</accession>
<keyword evidence="4 9" id="KW-0067">ATP-binding</keyword>
<evidence type="ECO:0000256" key="1">
    <source>
        <dbReference type="ARBA" id="ARBA00004651"/>
    </source>
</evidence>
<feature type="transmembrane region" description="Helical" evidence="7">
    <location>
        <begin position="186"/>
        <end position="209"/>
    </location>
</feature>
<dbReference type="InterPro" id="IPR003439">
    <property type="entry name" value="ABC_transporter-like_ATP-bd"/>
</dbReference>
<evidence type="ECO:0000259" key="8">
    <source>
        <dbReference type="PROSITE" id="PS50893"/>
    </source>
</evidence>
<dbReference type="Gene3D" id="3.40.50.300">
    <property type="entry name" value="P-loop containing nucleotide triphosphate hydrolases"/>
    <property type="match status" value="1"/>
</dbReference>
<comment type="caution">
    <text evidence="9">The sequence shown here is derived from an EMBL/GenBank/DDBJ whole genome shotgun (WGS) entry which is preliminary data.</text>
</comment>
<dbReference type="InterPro" id="IPR003593">
    <property type="entry name" value="AAA+_ATPase"/>
</dbReference>
<feature type="domain" description="ABC transporter" evidence="8">
    <location>
        <begin position="380"/>
        <end position="619"/>
    </location>
</feature>
<dbReference type="InterPro" id="IPR017871">
    <property type="entry name" value="ABC_transporter-like_CS"/>
</dbReference>
<evidence type="ECO:0000256" key="7">
    <source>
        <dbReference type="SAM" id="Phobius"/>
    </source>
</evidence>
<protein>
    <submittedName>
        <fullName evidence="9">ATP-binding cassette domain-containing protein</fullName>
    </submittedName>
</protein>
<keyword evidence="5 7" id="KW-1133">Transmembrane helix</keyword>
<gene>
    <name evidence="9" type="ORF">RM609_12885</name>
</gene>